<dbReference type="GO" id="GO:0004190">
    <property type="term" value="F:aspartic-type endopeptidase activity"/>
    <property type="evidence" value="ECO:0007669"/>
    <property type="project" value="InterPro"/>
</dbReference>
<proteinExistence type="inferred from homology"/>
<dbReference type="InterPro" id="IPR001461">
    <property type="entry name" value="Aspartic_peptidase_A1"/>
</dbReference>
<evidence type="ECO:0000256" key="2">
    <source>
        <dbReference type="PIRSR" id="PIRSR601461-1"/>
    </source>
</evidence>
<dbReference type="InterPro" id="IPR032799">
    <property type="entry name" value="TAXi_C"/>
</dbReference>
<dbReference type="PANTHER" id="PTHR13683:SF750">
    <property type="entry name" value="ASPARTYL PROTEASE AED1"/>
    <property type="match status" value="1"/>
</dbReference>
<feature type="active site" evidence="2">
    <location>
        <position position="144"/>
    </location>
</feature>
<dbReference type="InterPro" id="IPR032861">
    <property type="entry name" value="TAXi_N"/>
</dbReference>
<dbReference type="PANTHER" id="PTHR13683">
    <property type="entry name" value="ASPARTYL PROTEASES"/>
    <property type="match status" value="1"/>
</dbReference>
<dbReference type="Pfam" id="PF14543">
    <property type="entry name" value="TAXi_N"/>
    <property type="match status" value="1"/>
</dbReference>
<feature type="active site" evidence="2">
    <location>
        <position position="332"/>
    </location>
</feature>
<dbReference type="PROSITE" id="PS51767">
    <property type="entry name" value="PEPTIDASE_A1"/>
    <property type="match status" value="1"/>
</dbReference>
<feature type="domain" description="Peptidase A1" evidence="3">
    <location>
        <begin position="126"/>
        <end position="450"/>
    </location>
</feature>
<reference evidence="4" key="1">
    <citation type="submission" date="2019-08" db="EMBL/GenBank/DDBJ databases">
        <title>Reference gene set and small RNA set construction with multiple tissues from Davidia involucrata Baill.</title>
        <authorList>
            <person name="Yang H."/>
            <person name="Zhou C."/>
            <person name="Li G."/>
            <person name="Wang J."/>
            <person name="Gao P."/>
            <person name="Wang M."/>
            <person name="Wang R."/>
            <person name="Zhao Y."/>
        </authorList>
    </citation>
    <scope>NUCLEOTIDE SEQUENCE</scope>
    <source>
        <tissue evidence="4">Mixed with DoveR01_LX</tissue>
    </source>
</reference>
<evidence type="ECO:0000313" key="4">
    <source>
        <dbReference type="EMBL" id="MPA50507.1"/>
    </source>
</evidence>
<dbReference type="InterPro" id="IPR033121">
    <property type="entry name" value="PEPTIDASE_A1"/>
</dbReference>
<name>A0A5B7A1J7_DAVIN</name>
<dbReference type="SUPFAM" id="SSF50630">
    <property type="entry name" value="Acid proteases"/>
    <property type="match status" value="1"/>
</dbReference>
<dbReference type="Pfam" id="PF14541">
    <property type="entry name" value="TAXi_C"/>
    <property type="match status" value="1"/>
</dbReference>
<dbReference type="GO" id="GO:0006508">
    <property type="term" value="P:proteolysis"/>
    <property type="evidence" value="ECO:0007669"/>
    <property type="project" value="InterPro"/>
</dbReference>
<dbReference type="InterPro" id="IPR021109">
    <property type="entry name" value="Peptidase_aspartic_dom_sf"/>
</dbReference>
<sequence>MALSNPFSINNIHLLFCSALLFFLCYLNGAYVYAAKQPAGPYHEVNVNSLLPDPNCTAASTHGSKFGSQKLKVTYRYGACSPISPGKEILGSGQILLRDSLRVRSKNHRKNPKPHTNGPSIGGGDYLVTIGFGTPKQDRTVVIDTGSDITWVQCKPCSKKCYHQKEPLFDPSKSTSYSSGSCKSSEQNYYNMTYADESYSNGLYGCDTLTFEPSVVVNKFQFGCGQKSSSGFGGAAGLLGLGQGDLSFVSQTASQFGKVFSYCLPPKDGQIGYLLFGDEARSSSSSSSLKFTPLLKVEDPSLYSVKLVGMTVGSKRLNIPAYTFSSPGTIMDSGTVITRLPKLAYQELQSAFQEWMSKYPPAPRKGILNTCYNLKGYEKVTYPAIVFHFGGGTDVNLDQSGIIWVERKTQVVCLAFAAKEENDHWNIIGNHQQKALNLFYDIQGGRLGFGTQGCNK</sequence>
<evidence type="ECO:0000259" key="3">
    <source>
        <dbReference type="PROSITE" id="PS51767"/>
    </source>
</evidence>
<dbReference type="Gene3D" id="2.40.70.10">
    <property type="entry name" value="Acid Proteases"/>
    <property type="match status" value="2"/>
</dbReference>
<accession>A0A5B7A1J7</accession>
<gene>
    <name evidence="4" type="ORF">Din_019948</name>
</gene>
<evidence type="ECO:0000256" key="1">
    <source>
        <dbReference type="ARBA" id="ARBA00007447"/>
    </source>
</evidence>
<dbReference type="EMBL" id="GHES01019948">
    <property type="protein sequence ID" value="MPA50507.1"/>
    <property type="molecule type" value="Transcribed_RNA"/>
</dbReference>
<protein>
    <recommendedName>
        <fullName evidence="3">Peptidase A1 domain-containing protein</fullName>
    </recommendedName>
</protein>
<dbReference type="FunFam" id="2.40.70.10:FF:000013">
    <property type="entry name" value="Aspartyl protease AED1"/>
    <property type="match status" value="1"/>
</dbReference>
<dbReference type="AlphaFoldDB" id="A0A5B7A1J7"/>
<comment type="similarity">
    <text evidence="1">Belongs to the peptidase A1 family.</text>
</comment>
<organism evidence="4">
    <name type="scientific">Davidia involucrata</name>
    <name type="common">Dove tree</name>
    <dbReference type="NCBI Taxonomy" id="16924"/>
    <lineage>
        <taxon>Eukaryota</taxon>
        <taxon>Viridiplantae</taxon>
        <taxon>Streptophyta</taxon>
        <taxon>Embryophyta</taxon>
        <taxon>Tracheophyta</taxon>
        <taxon>Spermatophyta</taxon>
        <taxon>Magnoliopsida</taxon>
        <taxon>eudicotyledons</taxon>
        <taxon>Gunneridae</taxon>
        <taxon>Pentapetalae</taxon>
        <taxon>asterids</taxon>
        <taxon>Cornales</taxon>
        <taxon>Nyssaceae</taxon>
        <taxon>Davidia</taxon>
    </lineage>
</organism>